<organism evidence="5 6">
    <name type="scientific">Agrobacterium deltaense NCPPB 1641</name>
    <dbReference type="NCBI Taxonomy" id="1183425"/>
    <lineage>
        <taxon>Bacteria</taxon>
        <taxon>Pseudomonadati</taxon>
        <taxon>Pseudomonadota</taxon>
        <taxon>Alphaproteobacteria</taxon>
        <taxon>Hyphomicrobiales</taxon>
        <taxon>Rhizobiaceae</taxon>
        <taxon>Rhizobium/Agrobacterium group</taxon>
        <taxon>Agrobacterium</taxon>
    </lineage>
</organism>
<dbReference type="RefSeq" id="WP_080855321.1">
    <property type="nucleotide sequence ID" value="NZ_LT009777.1"/>
</dbReference>
<sequence>MKEFEFGVDLYETPGHLIRRLQQAAVSIFMAETAAVGLDLTPPQFGALTMAKHHPGIDQVTLAGLIAYDKVTIGDVVSRLVSKGLLRRSISKTDRRSKALYLTEEGEEYLARLVPRVQRVQEQILAPLNELEQQAFLLLLRKVTEGVNDRSRAPLRTAD</sequence>
<dbReference type="PANTHER" id="PTHR33164:SF95">
    <property type="entry name" value="TRANSCRIPTIONAL REGULATOR"/>
    <property type="match status" value="1"/>
</dbReference>
<comment type="caution">
    <text evidence="5">The sequence shown here is derived from an EMBL/GenBank/DDBJ whole genome shotgun (WGS) entry which is preliminary data.</text>
</comment>
<keyword evidence="2" id="KW-0238">DNA-binding</keyword>
<proteinExistence type="predicted"/>
<evidence type="ECO:0000313" key="5">
    <source>
        <dbReference type="EMBL" id="CVI64033.1"/>
    </source>
</evidence>
<dbReference type="SMART" id="SM00347">
    <property type="entry name" value="HTH_MARR"/>
    <property type="match status" value="1"/>
</dbReference>
<protein>
    <submittedName>
        <fullName evidence="5">Transcriptional regulator</fullName>
    </submittedName>
</protein>
<evidence type="ECO:0000256" key="1">
    <source>
        <dbReference type="ARBA" id="ARBA00023015"/>
    </source>
</evidence>
<dbReference type="InterPro" id="IPR039422">
    <property type="entry name" value="MarR/SlyA-like"/>
</dbReference>
<dbReference type="Pfam" id="PF01047">
    <property type="entry name" value="MarR"/>
    <property type="match status" value="1"/>
</dbReference>
<dbReference type="Proteomes" id="UP000192140">
    <property type="component" value="Unassembled WGS sequence"/>
</dbReference>
<dbReference type="InterPro" id="IPR023187">
    <property type="entry name" value="Tscrpt_reg_MarR-type_CS"/>
</dbReference>
<dbReference type="PANTHER" id="PTHR33164">
    <property type="entry name" value="TRANSCRIPTIONAL REGULATOR, MARR FAMILY"/>
    <property type="match status" value="1"/>
</dbReference>
<dbReference type="GO" id="GO:0003700">
    <property type="term" value="F:DNA-binding transcription factor activity"/>
    <property type="evidence" value="ECO:0007669"/>
    <property type="project" value="InterPro"/>
</dbReference>
<feature type="domain" description="HTH marR-type" evidence="4">
    <location>
        <begin position="14"/>
        <end position="145"/>
    </location>
</feature>
<dbReference type="InterPro" id="IPR036390">
    <property type="entry name" value="WH_DNA-bd_sf"/>
</dbReference>
<dbReference type="GO" id="GO:0006950">
    <property type="term" value="P:response to stress"/>
    <property type="evidence" value="ECO:0007669"/>
    <property type="project" value="TreeGrafter"/>
</dbReference>
<dbReference type="InterPro" id="IPR036388">
    <property type="entry name" value="WH-like_DNA-bd_sf"/>
</dbReference>
<keyword evidence="6" id="KW-1185">Reference proteome</keyword>
<dbReference type="GO" id="GO:0003677">
    <property type="term" value="F:DNA binding"/>
    <property type="evidence" value="ECO:0007669"/>
    <property type="project" value="UniProtKB-KW"/>
</dbReference>
<dbReference type="InterPro" id="IPR000835">
    <property type="entry name" value="HTH_MarR-typ"/>
</dbReference>
<evidence type="ECO:0000313" key="6">
    <source>
        <dbReference type="Proteomes" id="UP000192140"/>
    </source>
</evidence>
<dbReference type="EMBL" id="FCNP01000050">
    <property type="protein sequence ID" value="CVI64033.1"/>
    <property type="molecule type" value="Genomic_DNA"/>
</dbReference>
<dbReference type="PROSITE" id="PS01117">
    <property type="entry name" value="HTH_MARR_1"/>
    <property type="match status" value="1"/>
</dbReference>
<dbReference type="SUPFAM" id="SSF46785">
    <property type="entry name" value="Winged helix' DNA-binding domain"/>
    <property type="match status" value="1"/>
</dbReference>
<keyword evidence="3" id="KW-0804">Transcription</keyword>
<evidence type="ECO:0000259" key="4">
    <source>
        <dbReference type="PROSITE" id="PS50995"/>
    </source>
</evidence>
<name>A0A1S7UAV5_9HYPH</name>
<evidence type="ECO:0000256" key="2">
    <source>
        <dbReference type="ARBA" id="ARBA00023125"/>
    </source>
</evidence>
<dbReference type="PRINTS" id="PR00598">
    <property type="entry name" value="HTHMARR"/>
</dbReference>
<dbReference type="AlphaFoldDB" id="A0A1S7UAV5"/>
<dbReference type="PROSITE" id="PS50995">
    <property type="entry name" value="HTH_MARR_2"/>
    <property type="match status" value="1"/>
</dbReference>
<evidence type="ECO:0000256" key="3">
    <source>
        <dbReference type="ARBA" id="ARBA00023163"/>
    </source>
</evidence>
<keyword evidence="1" id="KW-0805">Transcription regulation</keyword>
<reference evidence="5" key="1">
    <citation type="submission" date="2016-01" db="EMBL/GenBank/DDBJ databases">
        <authorList>
            <person name="Regsiter A."/>
            <person name="william w."/>
        </authorList>
    </citation>
    <scope>NUCLEOTIDE SEQUENCE</scope>
    <source>
        <strain evidence="5">NCPPB 1641</strain>
    </source>
</reference>
<dbReference type="Gene3D" id="1.10.10.10">
    <property type="entry name" value="Winged helix-like DNA-binding domain superfamily/Winged helix DNA-binding domain"/>
    <property type="match status" value="1"/>
</dbReference>
<gene>
    <name evidence="5" type="ORF">AGR7A_pAt30081</name>
</gene>
<accession>A0A1S7UAV5</accession>